<dbReference type="GO" id="GO:0003677">
    <property type="term" value="F:DNA binding"/>
    <property type="evidence" value="ECO:0007669"/>
    <property type="project" value="UniProtKB-UniRule"/>
</dbReference>
<reference evidence="6 7" key="1">
    <citation type="submission" date="2018-01" db="EMBL/GenBank/DDBJ databases">
        <title>Genome sequence of the PGP bacterium Paenibacillus illinoisensis E3.</title>
        <authorList>
            <person name="Rolli E."/>
            <person name="Marasco R."/>
            <person name="Bessem C."/>
            <person name="Michoud G."/>
            <person name="Gaiarsa S."/>
            <person name="Borin S."/>
            <person name="Daffonchio D."/>
        </authorList>
    </citation>
    <scope>NUCLEOTIDE SEQUENCE [LARGE SCALE GENOMIC DNA]</scope>
    <source>
        <strain evidence="6 7">E3</strain>
    </source>
</reference>
<gene>
    <name evidence="6" type="ORF">PIL02S_00470</name>
</gene>
<evidence type="ECO:0000256" key="1">
    <source>
        <dbReference type="ARBA" id="ARBA00023015"/>
    </source>
</evidence>
<sequence>MDRIYEEAWNEPLKESKNSVKVHIRKLRKKKESDPHEPRITQSLWGIGYKIESDVKSKG</sequence>
<dbReference type="SUPFAM" id="SSF46894">
    <property type="entry name" value="C-terminal effector domain of the bipartite response regulators"/>
    <property type="match status" value="1"/>
</dbReference>
<evidence type="ECO:0000256" key="2">
    <source>
        <dbReference type="ARBA" id="ARBA00023125"/>
    </source>
</evidence>
<dbReference type="Proteomes" id="UP000247459">
    <property type="component" value="Unassembled WGS sequence"/>
</dbReference>
<evidence type="ECO:0000259" key="5">
    <source>
        <dbReference type="PROSITE" id="PS51755"/>
    </source>
</evidence>
<dbReference type="InterPro" id="IPR036388">
    <property type="entry name" value="WH-like_DNA-bd_sf"/>
</dbReference>
<dbReference type="GO" id="GO:0000160">
    <property type="term" value="P:phosphorelay signal transduction system"/>
    <property type="evidence" value="ECO:0007669"/>
    <property type="project" value="InterPro"/>
</dbReference>
<organism evidence="6 7">
    <name type="scientific">Paenibacillus illinoisensis</name>
    <dbReference type="NCBI Taxonomy" id="59845"/>
    <lineage>
        <taxon>Bacteria</taxon>
        <taxon>Bacillati</taxon>
        <taxon>Bacillota</taxon>
        <taxon>Bacilli</taxon>
        <taxon>Bacillales</taxon>
        <taxon>Paenibacillaceae</taxon>
        <taxon>Paenibacillus</taxon>
    </lineage>
</organism>
<dbReference type="Gene3D" id="1.10.10.10">
    <property type="entry name" value="Winged helix-like DNA-binding domain superfamily/Winged helix DNA-binding domain"/>
    <property type="match status" value="1"/>
</dbReference>
<keyword evidence="3" id="KW-0804">Transcription</keyword>
<evidence type="ECO:0000313" key="7">
    <source>
        <dbReference type="Proteomes" id="UP000247459"/>
    </source>
</evidence>
<feature type="domain" description="OmpR/PhoB-type" evidence="5">
    <location>
        <begin position="1"/>
        <end position="53"/>
    </location>
</feature>
<dbReference type="PROSITE" id="PS51755">
    <property type="entry name" value="OMPR_PHOB"/>
    <property type="match status" value="1"/>
</dbReference>
<evidence type="ECO:0000256" key="4">
    <source>
        <dbReference type="PROSITE-ProRule" id="PRU01091"/>
    </source>
</evidence>
<dbReference type="EMBL" id="PRLG01000003">
    <property type="protein sequence ID" value="PYY30924.1"/>
    <property type="molecule type" value="Genomic_DNA"/>
</dbReference>
<feature type="DNA-binding region" description="OmpR/PhoB-type" evidence="4">
    <location>
        <begin position="1"/>
        <end position="53"/>
    </location>
</feature>
<name>A0A2W0CFW4_9BACL</name>
<evidence type="ECO:0000313" key="6">
    <source>
        <dbReference type="EMBL" id="PYY30924.1"/>
    </source>
</evidence>
<keyword evidence="2 4" id="KW-0238">DNA-binding</keyword>
<dbReference type="InterPro" id="IPR001867">
    <property type="entry name" value="OmpR/PhoB-type_DNA-bd"/>
</dbReference>
<dbReference type="InterPro" id="IPR016032">
    <property type="entry name" value="Sig_transdc_resp-reg_C-effctor"/>
</dbReference>
<proteinExistence type="predicted"/>
<comment type="caution">
    <text evidence="6">The sequence shown here is derived from an EMBL/GenBank/DDBJ whole genome shotgun (WGS) entry which is preliminary data.</text>
</comment>
<dbReference type="Pfam" id="PF00486">
    <property type="entry name" value="Trans_reg_C"/>
    <property type="match status" value="1"/>
</dbReference>
<protein>
    <submittedName>
        <fullName evidence="6">Response regulator receiver domain protein</fullName>
    </submittedName>
</protein>
<accession>A0A2W0CFW4</accession>
<evidence type="ECO:0000256" key="3">
    <source>
        <dbReference type="ARBA" id="ARBA00023163"/>
    </source>
</evidence>
<keyword evidence="1" id="KW-0805">Transcription regulation</keyword>
<dbReference type="GO" id="GO:0006355">
    <property type="term" value="P:regulation of DNA-templated transcription"/>
    <property type="evidence" value="ECO:0007669"/>
    <property type="project" value="InterPro"/>
</dbReference>
<dbReference type="AlphaFoldDB" id="A0A2W0CFW4"/>